<gene>
    <name evidence="2" type="ordered locus">Mmc1_2447</name>
</gene>
<dbReference type="KEGG" id="mgm:Mmc1_2447"/>
<dbReference type="eggNOG" id="COG1216">
    <property type="taxonomic scope" value="Bacteria"/>
</dbReference>
<reference evidence="2 3" key="2">
    <citation type="journal article" date="2012" name="Int. J. Syst. Evol. Microbiol.">
        <title>Magnetococcus marinus gen. nov., sp. nov., a marine, magnetotactic bacterium that represents a novel lineage (Magnetococcaceae fam. nov.; Magnetococcales ord. nov.) at the base of the Alphaproteobacteria.</title>
        <authorList>
            <person name="Bazylinski D.A."/>
            <person name="Williams T.J."/>
            <person name="Lefevre C.T."/>
            <person name="Berg R.J."/>
            <person name="Zhang C.L."/>
            <person name="Bowser S.S."/>
            <person name="Dean A.J."/>
            <person name="Beveridge T.J."/>
        </authorList>
    </citation>
    <scope>NUCLEOTIDE SEQUENCE [LARGE SCALE GENOMIC DNA]</scope>
    <source>
        <strain evidence="3">ATCC BAA-1437 / JCM 17883 / MC-1</strain>
    </source>
</reference>
<dbReference type="PANTHER" id="PTHR43685:SF2">
    <property type="entry name" value="GLYCOSYLTRANSFERASE 2-LIKE DOMAIN-CONTAINING PROTEIN"/>
    <property type="match status" value="1"/>
</dbReference>
<sequence>MHTSPVVAILMPNFNGATYIAETLDSLLAQQFTQWQCMIVDDGSSDNSPEIIQAYAQRDPRIGFMHRQRQPKGACTCRNIGLDHTTAPYVMFLDTDDLLEPFALQNRVATLRARPDLDFAIFPSLMFTHKPHDLRLWWSIPNDQDLLTRQCFGDAVCQGTGPLFTRSAFDRMGRWDEALMLWQDIDLFFRAYSQDYRYEIFWDLPPDLHNRRNPNSLSRSNFFQPAKQLSRQLVMERAINLMHTHNKHPYLPKLAPKTAEVIVGLQRANAATEAQALRHFALEKGVLSPVQYRRIGLITRLWQMRLYRLPGGLNLIKKLSQTFSLAQPSRMCTVSYDEYPCPTAPEKPPLFS</sequence>
<dbReference type="InterPro" id="IPR029044">
    <property type="entry name" value="Nucleotide-diphossugar_trans"/>
</dbReference>
<feature type="domain" description="Glycosyltransferase 2-like" evidence="1">
    <location>
        <begin position="9"/>
        <end position="172"/>
    </location>
</feature>
<dbReference type="Gene3D" id="3.90.550.10">
    <property type="entry name" value="Spore Coat Polysaccharide Biosynthesis Protein SpsA, Chain A"/>
    <property type="match status" value="1"/>
</dbReference>
<dbReference type="InterPro" id="IPR001173">
    <property type="entry name" value="Glyco_trans_2-like"/>
</dbReference>
<evidence type="ECO:0000259" key="1">
    <source>
        <dbReference type="Pfam" id="PF00535"/>
    </source>
</evidence>
<proteinExistence type="predicted"/>
<dbReference type="Proteomes" id="UP000002586">
    <property type="component" value="Chromosome"/>
</dbReference>
<accession>A0LAF4</accession>
<evidence type="ECO:0000313" key="3">
    <source>
        <dbReference type="Proteomes" id="UP000002586"/>
    </source>
</evidence>
<dbReference type="OrthoDB" id="5291101at2"/>
<keyword evidence="3" id="KW-1185">Reference proteome</keyword>
<dbReference type="HOGENOM" id="CLU_025996_2_1_5"/>
<dbReference type="RefSeq" id="WP_011714067.1">
    <property type="nucleotide sequence ID" value="NC_008576.1"/>
</dbReference>
<dbReference type="GO" id="GO:0016740">
    <property type="term" value="F:transferase activity"/>
    <property type="evidence" value="ECO:0007669"/>
    <property type="project" value="UniProtKB-KW"/>
</dbReference>
<dbReference type="EMBL" id="CP000471">
    <property type="protein sequence ID" value="ABK44947.1"/>
    <property type="molecule type" value="Genomic_DNA"/>
</dbReference>
<dbReference type="CAZy" id="GT2">
    <property type="family name" value="Glycosyltransferase Family 2"/>
</dbReference>
<dbReference type="InterPro" id="IPR050834">
    <property type="entry name" value="Glycosyltransf_2"/>
</dbReference>
<dbReference type="STRING" id="156889.Mmc1_2447"/>
<dbReference type="SUPFAM" id="SSF53448">
    <property type="entry name" value="Nucleotide-diphospho-sugar transferases"/>
    <property type="match status" value="1"/>
</dbReference>
<dbReference type="Pfam" id="PF00535">
    <property type="entry name" value="Glycos_transf_2"/>
    <property type="match status" value="1"/>
</dbReference>
<dbReference type="AlphaFoldDB" id="A0LAF4"/>
<dbReference type="PANTHER" id="PTHR43685">
    <property type="entry name" value="GLYCOSYLTRANSFERASE"/>
    <property type="match status" value="1"/>
</dbReference>
<name>A0LAF4_MAGMM</name>
<organism evidence="2 3">
    <name type="scientific">Magnetococcus marinus (strain ATCC BAA-1437 / JCM 17883 / MC-1)</name>
    <dbReference type="NCBI Taxonomy" id="156889"/>
    <lineage>
        <taxon>Bacteria</taxon>
        <taxon>Pseudomonadati</taxon>
        <taxon>Pseudomonadota</taxon>
        <taxon>Magnetococcia</taxon>
        <taxon>Magnetococcales</taxon>
        <taxon>Magnetococcaceae</taxon>
        <taxon>Magnetococcus</taxon>
    </lineage>
</organism>
<keyword evidence="2" id="KW-0808">Transferase</keyword>
<evidence type="ECO:0000313" key="2">
    <source>
        <dbReference type="EMBL" id="ABK44947.1"/>
    </source>
</evidence>
<reference evidence="3" key="1">
    <citation type="journal article" date="2009" name="Appl. Environ. Microbiol.">
        <title>Complete genome sequence of the chemolithoautotrophic marine magnetotactic coccus strain MC-1.</title>
        <authorList>
            <person name="Schubbe S."/>
            <person name="Williams T.J."/>
            <person name="Xie G."/>
            <person name="Kiss H.E."/>
            <person name="Brettin T.S."/>
            <person name="Martinez D."/>
            <person name="Ross C.A."/>
            <person name="Schuler D."/>
            <person name="Cox B.L."/>
            <person name="Nealson K.H."/>
            <person name="Bazylinski D.A."/>
        </authorList>
    </citation>
    <scope>NUCLEOTIDE SEQUENCE [LARGE SCALE GENOMIC DNA]</scope>
    <source>
        <strain evidence="3">ATCC BAA-1437 / JCM 17883 / MC-1</strain>
    </source>
</reference>
<protein>
    <submittedName>
        <fullName evidence="2">Glycosyl transferase, family 2</fullName>
    </submittedName>
</protein>
<dbReference type="CDD" id="cd00761">
    <property type="entry name" value="Glyco_tranf_GTA_type"/>
    <property type="match status" value="1"/>
</dbReference>